<dbReference type="InterPro" id="IPR018247">
    <property type="entry name" value="EF_Hand_1_Ca_BS"/>
</dbReference>
<dbReference type="CDD" id="cd00051">
    <property type="entry name" value="EFh"/>
    <property type="match status" value="1"/>
</dbReference>
<accession>A0AAD9MRX3</accession>
<dbReference type="Gene3D" id="1.10.238.10">
    <property type="entry name" value="EF-hand"/>
    <property type="match status" value="1"/>
</dbReference>
<organism evidence="3 4">
    <name type="scientific">Paralvinella palmiformis</name>
    <dbReference type="NCBI Taxonomy" id="53620"/>
    <lineage>
        <taxon>Eukaryota</taxon>
        <taxon>Metazoa</taxon>
        <taxon>Spiralia</taxon>
        <taxon>Lophotrochozoa</taxon>
        <taxon>Annelida</taxon>
        <taxon>Polychaeta</taxon>
        <taxon>Sedentaria</taxon>
        <taxon>Canalipalpata</taxon>
        <taxon>Terebellida</taxon>
        <taxon>Terebelliformia</taxon>
        <taxon>Alvinellidae</taxon>
        <taxon>Paralvinella</taxon>
    </lineage>
</organism>
<evidence type="ECO:0000256" key="1">
    <source>
        <dbReference type="ARBA" id="ARBA00022837"/>
    </source>
</evidence>
<dbReference type="PROSITE" id="PS00018">
    <property type="entry name" value="EF_HAND_1"/>
    <property type="match status" value="1"/>
</dbReference>
<dbReference type="SMART" id="SM00054">
    <property type="entry name" value="EFh"/>
    <property type="match status" value="2"/>
</dbReference>
<comment type="caution">
    <text evidence="3">The sequence shown here is derived from an EMBL/GenBank/DDBJ whole genome shotgun (WGS) entry which is preliminary data.</text>
</comment>
<protein>
    <recommendedName>
        <fullName evidence="2">EF-hand domain-containing protein</fullName>
    </recommendedName>
</protein>
<dbReference type="PROSITE" id="PS50222">
    <property type="entry name" value="EF_HAND_2"/>
    <property type="match status" value="1"/>
</dbReference>
<keyword evidence="1" id="KW-0106">Calcium</keyword>
<dbReference type="Proteomes" id="UP001208570">
    <property type="component" value="Unassembled WGS sequence"/>
</dbReference>
<feature type="domain" description="EF-hand" evidence="2">
    <location>
        <begin position="1"/>
        <end position="34"/>
    </location>
</feature>
<sequence>MSNLREIFDAIDTDHNGFVDKKELTTVVRACNEAGMLGDKPLSESEVEKMAGEIMDICDKGTPDGKLTFEEFQEGMKKITK</sequence>
<dbReference type="SUPFAM" id="SSF47473">
    <property type="entry name" value="EF-hand"/>
    <property type="match status" value="1"/>
</dbReference>
<dbReference type="AlphaFoldDB" id="A0AAD9MRX3"/>
<keyword evidence="4" id="KW-1185">Reference proteome</keyword>
<evidence type="ECO:0000313" key="3">
    <source>
        <dbReference type="EMBL" id="KAK2143527.1"/>
    </source>
</evidence>
<reference evidence="3" key="1">
    <citation type="journal article" date="2023" name="Mol. Biol. Evol.">
        <title>Third-Generation Sequencing Reveals the Adaptive Role of the Epigenome in Three Deep-Sea Polychaetes.</title>
        <authorList>
            <person name="Perez M."/>
            <person name="Aroh O."/>
            <person name="Sun Y."/>
            <person name="Lan Y."/>
            <person name="Juniper S.K."/>
            <person name="Young C.R."/>
            <person name="Angers B."/>
            <person name="Qian P.Y."/>
        </authorList>
    </citation>
    <scope>NUCLEOTIDE SEQUENCE</scope>
    <source>
        <strain evidence="3">P08H-3</strain>
    </source>
</reference>
<dbReference type="Pfam" id="PF13499">
    <property type="entry name" value="EF-hand_7"/>
    <property type="match status" value="1"/>
</dbReference>
<gene>
    <name evidence="3" type="ORF">LSH36_834g02077</name>
</gene>
<dbReference type="EMBL" id="JAODUP010000834">
    <property type="protein sequence ID" value="KAK2143527.1"/>
    <property type="molecule type" value="Genomic_DNA"/>
</dbReference>
<proteinExistence type="predicted"/>
<dbReference type="InterPro" id="IPR002048">
    <property type="entry name" value="EF_hand_dom"/>
</dbReference>
<dbReference type="InterPro" id="IPR011992">
    <property type="entry name" value="EF-hand-dom_pair"/>
</dbReference>
<evidence type="ECO:0000259" key="2">
    <source>
        <dbReference type="PROSITE" id="PS50222"/>
    </source>
</evidence>
<evidence type="ECO:0000313" key="4">
    <source>
        <dbReference type="Proteomes" id="UP001208570"/>
    </source>
</evidence>
<dbReference type="GO" id="GO:0005509">
    <property type="term" value="F:calcium ion binding"/>
    <property type="evidence" value="ECO:0007669"/>
    <property type="project" value="InterPro"/>
</dbReference>
<name>A0AAD9MRX3_9ANNE</name>